<evidence type="ECO:0000256" key="3">
    <source>
        <dbReference type="ARBA" id="ARBA00022691"/>
    </source>
</evidence>
<organism evidence="9 10">
    <name type="scientific">Candidatus Auribacter fodinae</name>
    <dbReference type="NCBI Taxonomy" id="2093366"/>
    <lineage>
        <taxon>Bacteria</taxon>
        <taxon>Pseudomonadati</taxon>
        <taxon>Candidatus Auribacterota</taxon>
        <taxon>Candidatus Auribacteria</taxon>
        <taxon>Candidatus Auribacterales</taxon>
        <taxon>Candidatus Auribacteraceae</taxon>
        <taxon>Candidatus Auribacter</taxon>
    </lineage>
</organism>
<accession>A0A3A4RGQ8</accession>
<evidence type="ECO:0000256" key="7">
    <source>
        <dbReference type="SAM" id="MobiDB-lite"/>
    </source>
</evidence>
<dbReference type="InterPro" id="IPR050377">
    <property type="entry name" value="Radical_SAM_PqqE_MftC-like"/>
</dbReference>
<evidence type="ECO:0000256" key="1">
    <source>
        <dbReference type="ARBA" id="ARBA00001966"/>
    </source>
</evidence>
<dbReference type="CDD" id="cd01335">
    <property type="entry name" value="Radical_SAM"/>
    <property type="match status" value="1"/>
</dbReference>
<dbReference type="CDD" id="cd21123">
    <property type="entry name" value="SPASM_MftC-like"/>
    <property type="match status" value="1"/>
</dbReference>
<dbReference type="InterPro" id="IPR007197">
    <property type="entry name" value="rSAM"/>
</dbReference>
<dbReference type="PROSITE" id="PS51918">
    <property type="entry name" value="RADICAL_SAM"/>
    <property type="match status" value="1"/>
</dbReference>
<feature type="domain" description="Radical SAM core" evidence="8">
    <location>
        <begin position="2"/>
        <end position="213"/>
    </location>
</feature>
<keyword evidence="3" id="KW-0949">S-adenosyl-L-methionine</keyword>
<comment type="caution">
    <text evidence="9">The sequence shown here is derived from an EMBL/GenBank/DDBJ whole genome shotgun (WGS) entry which is preliminary data.</text>
</comment>
<dbReference type="SFLD" id="SFLDG01067">
    <property type="entry name" value="SPASM/twitch_domain_containing"/>
    <property type="match status" value="1"/>
</dbReference>
<protein>
    <submittedName>
        <fullName evidence="9">Radical SAM protein</fullName>
    </submittedName>
</protein>
<dbReference type="InterPro" id="IPR058240">
    <property type="entry name" value="rSAM_sf"/>
</dbReference>
<dbReference type="SFLD" id="SFLDG01386">
    <property type="entry name" value="main_SPASM_domain-containing"/>
    <property type="match status" value="1"/>
</dbReference>
<gene>
    <name evidence="9" type="ORF">C4541_01105</name>
</gene>
<comment type="cofactor">
    <cofactor evidence="1">
        <name>[4Fe-4S] cluster</name>
        <dbReference type="ChEBI" id="CHEBI:49883"/>
    </cofactor>
</comment>
<dbReference type="GO" id="GO:0046872">
    <property type="term" value="F:metal ion binding"/>
    <property type="evidence" value="ECO:0007669"/>
    <property type="project" value="UniProtKB-KW"/>
</dbReference>
<dbReference type="GO" id="GO:0003824">
    <property type="term" value="F:catalytic activity"/>
    <property type="evidence" value="ECO:0007669"/>
    <property type="project" value="InterPro"/>
</dbReference>
<dbReference type="PIRSF" id="PIRSF037420">
    <property type="entry name" value="PQQ_syn_pqqE"/>
    <property type="match status" value="1"/>
</dbReference>
<dbReference type="InterPro" id="IPR017200">
    <property type="entry name" value="PqqE-like"/>
</dbReference>
<dbReference type="NCBIfam" id="TIGR04085">
    <property type="entry name" value="rSAM_more_4Fe4S"/>
    <property type="match status" value="1"/>
</dbReference>
<feature type="region of interest" description="Disordered" evidence="7">
    <location>
        <begin position="332"/>
        <end position="352"/>
    </location>
</feature>
<evidence type="ECO:0000256" key="5">
    <source>
        <dbReference type="ARBA" id="ARBA00023004"/>
    </source>
</evidence>
<keyword evidence="4" id="KW-0479">Metal-binding</keyword>
<dbReference type="SUPFAM" id="SSF102114">
    <property type="entry name" value="Radical SAM enzymes"/>
    <property type="match status" value="1"/>
</dbReference>
<reference evidence="9 10" key="1">
    <citation type="journal article" date="2017" name="ISME J.">
        <title>Energy and carbon metabolisms in a deep terrestrial subsurface fluid microbial community.</title>
        <authorList>
            <person name="Momper L."/>
            <person name="Jungbluth S.P."/>
            <person name="Lee M.D."/>
            <person name="Amend J.P."/>
        </authorList>
    </citation>
    <scope>NUCLEOTIDE SEQUENCE [LARGE SCALE GENOMIC DNA]</scope>
    <source>
        <strain evidence="9">SURF_26</strain>
    </source>
</reference>
<evidence type="ECO:0000256" key="6">
    <source>
        <dbReference type="ARBA" id="ARBA00023014"/>
    </source>
</evidence>
<keyword evidence="2" id="KW-0004">4Fe-4S</keyword>
<proteinExistence type="predicted"/>
<dbReference type="Proteomes" id="UP000266426">
    <property type="component" value="Unassembled WGS sequence"/>
</dbReference>
<evidence type="ECO:0000259" key="8">
    <source>
        <dbReference type="PROSITE" id="PS51918"/>
    </source>
</evidence>
<name>A0A3A4RGQ8_9BACT</name>
<evidence type="ECO:0000256" key="4">
    <source>
        <dbReference type="ARBA" id="ARBA00022723"/>
    </source>
</evidence>
<keyword evidence="5" id="KW-0408">Iron</keyword>
<dbReference type="InterPro" id="IPR013785">
    <property type="entry name" value="Aldolase_TIM"/>
</dbReference>
<dbReference type="Pfam" id="PF04055">
    <property type="entry name" value="Radical_SAM"/>
    <property type="match status" value="1"/>
</dbReference>
<sequence length="352" mass="38314">MTVPLRVVAWETTRRCHLACRHCRGVARDEHYEGELTTQEGKRLIDGIASFANPVLILTGGEPMARNDIYDLARYASDRGLHTVMAPCGHLITAGTARRLKESGIGHISISIDGATEEAHDSFRGVPGAFKGSLQGISFAREAGISFQINITVSRLNVIHLPAIVSLAQKLGASAVDFFFLVPTGRGSGLQGLALSPQEYEQTLNWIADVSENSPIPIRTTCAPHYSRIMLQRKNGMDTASGNHHSKPRACMGGRGFVFVSHRGIVQACGFLDIPCGNVREENFNLEGIYNNSPVFLKLRDIDSYHGKCGICEYRKVCGGCRARAYADTGDYTGSEPSCSYQPAPKENSIVE</sequence>
<evidence type="ECO:0000256" key="2">
    <source>
        <dbReference type="ARBA" id="ARBA00022485"/>
    </source>
</evidence>
<dbReference type="GO" id="GO:0051539">
    <property type="term" value="F:4 iron, 4 sulfur cluster binding"/>
    <property type="evidence" value="ECO:0007669"/>
    <property type="project" value="UniProtKB-KW"/>
</dbReference>
<dbReference type="InterPro" id="IPR023885">
    <property type="entry name" value="4Fe4S-binding_SPASM_dom"/>
</dbReference>
<dbReference type="PANTHER" id="PTHR11228:SF34">
    <property type="entry name" value="TUNGSTEN-CONTAINING ALDEHYDE FERREDOXIN OXIDOREDUCTASE COFACTOR MODIFYING PROTEIN"/>
    <property type="match status" value="1"/>
</dbReference>
<dbReference type="EMBL" id="QZJZ01000008">
    <property type="protein sequence ID" value="RJP61830.1"/>
    <property type="molecule type" value="Genomic_DNA"/>
</dbReference>
<dbReference type="PANTHER" id="PTHR11228">
    <property type="entry name" value="RADICAL SAM DOMAIN PROTEIN"/>
    <property type="match status" value="1"/>
</dbReference>
<dbReference type="SFLD" id="SFLDS00029">
    <property type="entry name" value="Radical_SAM"/>
    <property type="match status" value="1"/>
</dbReference>
<dbReference type="Gene3D" id="3.20.20.70">
    <property type="entry name" value="Aldolase class I"/>
    <property type="match status" value="1"/>
</dbReference>
<evidence type="ECO:0000313" key="9">
    <source>
        <dbReference type="EMBL" id="RJP61830.1"/>
    </source>
</evidence>
<evidence type="ECO:0000313" key="10">
    <source>
        <dbReference type="Proteomes" id="UP000266426"/>
    </source>
</evidence>
<keyword evidence="6" id="KW-0411">Iron-sulfur</keyword>
<dbReference type="AlphaFoldDB" id="A0A3A4RGQ8"/>